<dbReference type="PROSITE" id="PS00460">
    <property type="entry name" value="GLUTATHIONE_PEROXID_1"/>
    <property type="match status" value="1"/>
</dbReference>
<keyword evidence="2 6" id="KW-0728">SH3 domain</keyword>
<dbReference type="PROSITE" id="PS50002">
    <property type="entry name" value="SH3"/>
    <property type="match status" value="1"/>
</dbReference>
<evidence type="ECO:0000259" key="10">
    <source>
        <dbReference type="PROSITE" id="PS51352"/>
    </source>
</evidence>
<evidence type="ECO:0000259" key="9">
    <source>
        <dbReference type="PROSITE" id="PS50002"/>
    </source>
</evidence>
<dbReference type="PANTHER" id="PTHR11592:SF78">
    <property type="entry name" value="GLUTATHIONE PEROXIDASE"/>
    <property type="match status" value="1"/>
</dbReference>
<comment type="caution">
    <text evidence="11">The sequence shown here is derived from an EMBL/GenBank/DDBJ whole genome shotgun (WGS) entry which is preliminary data.</text>
</comment>
<dbReference type="PRINTS" id="PR01011">
    <property type="entry name" value="GLUTPROXDASE"/>
</dbReference>
<dbReference type="SMART" id="SM00326">
    <property type="entry name" value="SH3"/>
    <property type="match status" value="1"/>
</dbReference>
<feature type="compositionally biased region" description="Basic and acidic residues" evidence="8">
    <location>
        <begin position="1"/>
        <end position="11"/>
    </location>
</feature>
<sequence length="364" mass="40428">MPQPQHHESRQQQEAPVRKQQALPPAPPPPAPPVAAPVYPRHKALYDFPPQNPGELGLQAGMIYEIVDKNPNGWWLGLRDGIEGWIPSNYLSPDPEPETRRTPILPVLPKPSAMRNGNGNGNGNGVVAGQQADSMAQLAAALTSRNGANGMANGGISARPAMNRFTQEESDEEDCHIIAKHRYFSETPYSNNPTTMSSSTEYKDDFYSLSFKTLQGQDYSFEQLRDKVVLIVNTASKCGFTGQYAGLEELYKKYSDQGLVIIGFPSNQFGRQEPGNAEQIGEFCQVKYGVSFPIMEKSDVNGDHENSVFKYLKAAKPGLIGLKRVKWNFEKFLVDRHGNVVQRWASTSSPQSIEPTIKEYIEKK</sequence>
<dbReference type="SUPFAM" id="SSF50044">
    <property type="entry name" value="SH3-domain"/>
    <property type="match status" value="1"/>
</dbReference>
<dbReference type="PROSITE" id="PS51352">
    <property type="entry name" value="THIOREDOXIN_2"/>
    <property type="match status" value="1"/>
</dbReference>
<feature type="domain" description="Thioredoxin" evidence="10">
    <location>
        <begin position="200"/>
        <end position="364"/>
    </location>
</feature>
<dbReference type="GO" id="GO:0034599">
    <property type="term" value="P:cellular response to oxidative stress"/>
    <property type="evidence" value="ECO:0007669"/>
    <property type="project" value="TreeGrafter"/>
</dbReference>
<proteinExistence type="inferred from homology"/>
<comment type="catalytic activity">
    <reaction evidence="5">
        <text>a hydroperoxide + [thioredoxin]-dithiol = an alcohol + [thioredoxin]-disulfide + H2O</text>
        <dbReference type="Rhea" id="RHEA:62620"/>
        <dbReference type="Rhea" id="RHEA-COMP:10698"/>
        <dbReference type="Rhea" id="RHEA-COMP:10700"/>
        <dbReference type="ChEBI" id="CHEBI:15377"/>
        <dbReference type="ChEBI" id="CHEBI:29950"/>
        <dbReference type="ChEBI" id="CHEBI:30879"/>
        <dbReference type="ChEBI" id="CHEBI:35924"/>
        <dbReference type="ChEBI" id="CHEBI:50058"/>
        <dbReference type="EC" id="1.11.1.24"/>
    </reaction>
</comment>
<evidence type="ECO:0000256" key="7">
    <source>
        <dbReference type="RuleBase" id="RU000499"/>
    </source>
</evidence>
<dbReference type="InterPro" id="IPR013766">
    <property type="entry name" value="Thioredoxin_domain"/>
</dbReference>
<evidence type="ECO:0000256" key="2">
    <source>
        <dbReference type="ARBA" id="ARBA00022443"/>
    </source>
</evidence>
<dbReference type="Pfam" id="PF00255">
    <property type="entry name" value="GSHPx"/>
    <property type="match status" value="1"/>
</dbReference>
<feature type="region of interest" description="Disordered" evidence="8">
    <location>
        <begin position="93"/>
        <end position="112"/>
    </location>
</feature>
<evidence type="ECO:0000256" key="6">
    <source>
        <dbReference type="PROSITE-ProRule" id="PRU00192"/>
    </source>
</evidence>
<keyword evidence="12" id="KW-1185">Reference proteome</keyword>
<dbReference type="PROSITE" id="PS00763">
    <property type="entry name" value="GLUTATHIONE_PEROXID_2"/>
    <property type="match status" value="1"/>
</dbReference>
<dbReference type="EMBL" id="JANBOH010000526">
    <property type="protein sequence ID" value="KAJ1641983.1"/>
    <property type="molecule type" value="Genomic_DNA"/>
</dbReference>
<evidence type="ECO:0000313" key="11">
    <source>
        <dbReference type="EMBL" id="KAJ1641983.1"/>
    </source>
</evidence>
<dbReference type="CDD" id="cd00340">
    <property type="entry name" value="GSH_Peroxidase"/>
    <property type="match status" value="1"/>
</dbReference>
<accession>A0A9W7XFP9</accession>
<feature type="compositionally biased region" description="Pro residues" evidence="8">
    <location>
        <begin position="24"/>
        <end position="35"/>
    </location>
</feature>
<dbReference type="AlphaFoldDB" id="A0A9W7XFP9"/>
<dbReference type="InterPro" id="IPR001452">
    <property type="entry name" value="SH3_domain"/>
</dbReference>
<feature type="region of interest" description="Disordered" evidence="8">
    <location>
        <begin position="1"/>
        <end position="37"/>
    </location>
</feature>
<dbReference type="InterPro" id="IPR036028">
    <property type="entry name" value="SH3-like_dom_sf"/>
</dbReference>
<gene>
    <name evidence="11" type="primary">GPX2</name>
    <name evidence="11" type="ORF">LPJ64_006124</name>
</gene>
<dbReference type="InterPro" id="IPR029760">
    <property type="entry name" value="GPX_CS"/>
</dbReference>
<evidence type="ECO:0000256" key="1">
    <source>
        <dbReference type="ARBA" id="ARBA00006926"/>
    </source>
</evidence>
<protein>
    <recommendedName>
        <fullName evidence="7">Glutathione peroxidase</fullName>
    </recommendedName>
</protein>
<dbReference type="SUPFAM" id="SSF52833">
    <property type="entry name" value="Thioredoxin-like"/>
    <property type="match status" value="1"/>
</dbReference>
<evidence type="ECO:0000256" key="8">
    <source>
        <dbReference type="SAM" id="MobiDB-lite"/>
    </source>
</evidence>
<dbReference type="InterPro" id="IPR000889">
    <property type="entry name" value="Glutathione_peroxidase"/>
</dbReference>
<evidence type="ECO:0000256" key="4">
    <source>
        <dbReference type="ARBA" id="ARBA00023002"/>
    </source>
</evidence>
<dbReference type="InterPro" id="IPR036249">
    <property type="entry name" value="Thioredoxin-like_sf"/>
</dbReference>
<dbReference type="InterPro" id="IPR029759">
    <property type="entry name" value="GPX_AS"/>
</dbReference>
<reference evidence="11" key="1">
    <citation type="submission" date="2022-07" db="EMBL/GenBank/DDBJ databases">
        <title>Phylogenomic reconstructions and comparative analyses of Kickxellomycotina fungi.</title>
        <authorList>
            <person name="Reynolds N.K."/>
            <person name="Stajich J.E."/>
            <person name="Barry K."/>
            <person name="Grigoriev I.V."/>
            <person name="Crous P."/>
            <person name="Smith M.E."/>
        </authorList>
    </citation>
    <scope>NUCLEOTIDE SEQUENCE</scope>
    <source>
        <strain evidence="11">NBRC 105413</strain>
    </source>
</reference>
<dbReference type="PROSITE" id="PS51355">
    <property type="entry name" value="GLUTATHIONE_PEROXID_3"/>
    <property type="match status" value="1"/>
</dbReference>
<keyword evidence="3 7" id="KW-0575">Peroxidase</keyword>
<name>A0A9W7XFP9_9FUNG</name>
<dbReference type="Gene3D" id="3.40.30.10">
    <property type="entry name" value="Glutaredoxin"/>
    <property type="match status" value="1"/>
</dbReference>
<dbReference type="Gene3D" id="2.30.30.40">
    <property type="entry name" value="SH3 Domains"/>
    <property type="match status" value="1"/>
</dbReference>
<dbReference type="PANTHER" id="PTHR11592">
    <property type="entry name" value="GLUTATHIONE PEROXIDASE"/>
    <property type="match status" value="1"/>
</dbReference>
<dbReference type="FunFam" id="3.40.30.10:FF:000010">
    <property type="entry name" value="Glutathione peroxidase"/>
    <property type="match status" value="1"/>
</dbReference>
<organism evidence="11 12">
    <name type="scientific">Coemansia asiatica</name>
    <dbReference type="NCBI Taxonomy" id="1052880"/>
    <lineage>
        <taxon>Eukaryota</taxon>
        <taxon>Fungi</taxon>
        <taxon>Fungi incertae sedis</taxon>
        <taxon>Zoopagomycota</taxon>
        <taxon>Kickxellomycotina</taxon>
        <taxon>Kickxellomycetes</taxon>
        <taxon>Kickxellales</taxon>
        <taxon>Kickxellaceae</taxon>
        <taxon>Coemansia</taxon>
    </lineage>
</organism>
<comment type="similarity">
    <text evidence="1 7">Belongs to the glutathione peroxidase family.</text>
</comment>
<evidence type="ECO:0000256" key="3">
    <source>
        <dbReference type="ARBA" id="ARBA00022559"/>
    </source>
</evidence>
<feature type="domain" description="SH3" evidence="9">
    <location>
        <begin position="37"/>
        <end position="96"/>
    </location>
</feature>
<dbReference type="Pfam" id="PF00018">
    <property type="entry name" value="SH3_1"/>
    <property type="match status" value="1"/>
</dbReference>
<evidence type="ECO:0000313" key="12">
    <source>
        <dbReference type="Proteomes" id="UP001145021"/>
    </source>
</evidence>
<dbReference type="GO" id="GO:0140824">
    <property type="term" value="F:thioredoxin-dependent peroxiredoxin activity"/>
    <property type="evidence" value="ECO:0007669"/>
    <property type="project" value="UniProtKB-EC"/>
</dbReference>
<evidence type="ECO:0000256" key="5">
    <source>
        <dbReference type="ARBA" id="ARBA00049091"/>
    </source>
</evidence>
<keyword evidence="4 7" id="KW-0560">Oxidoreductase</keyword>
<dbReference type="Proteomes" id="UP001145021">
    <property type="component" value="Unassembled WGS sequence"/>
</dbReference>